<sequence>MTTSSTQDPAPPVPGGTRTRFGCVIYLCPSGGDRAAALREESERYVQDIGWRVLAVIVESEPERSPVEREGLGRALALVRAERPRAIFTPWRSMISHRKDLYYAFAGAVEATGGFVYARNMTGPDEAPDSDWAVAW</sequence>
<dbReference type="Proteomes" id="UP001500063">
    <property type="component" value="Unassembled WGS sequence"/>
</dbReference>
<protein>
    <recommendedName>
        <fullName evidence="3">Resolvase/invertase-type recombinase catalytic domain-containing protein</fullName>
    </recommendedName>
</protein>
<evidence type="ECO:0000313" key="2">
    <source>
        <dbReference type="Proteomes" id="UP001500063"/>
    </source>
</evidence>
<keyword evidence="2" id="KW-1185">Reference proteome</keyword>
<dbReference type="RefSeq" id="WP_344120469.1">
    <property type="nucleotide sequence ID" value="NZ_BAAABW010000025.1"/>
</dbReference>
<evidence type="ECO:0000313" key="1">
    <source>
        <dbReference type="EMBL" id="GAA0363167.1"/>
    </source>
</evidence>
<dbReference type="EMBL" id="BAAABW010000025">
    <property type="protein sequence ID" value="GAA0363167.1"/>
    <property type="molecule type" value="Genomic_DNA"/>
</dbReference>
<evidence type="ECO:0008006" key="3">
    <source>
        <dbReference type="Google" id="ProtNLM"/>
    </source>
</evidence>
<reference evidence="1 2" key="1">
    <citation type="journal article" date="2019" name="Int. J. Syst. Evol. Microbiol.">
        <title>The Global Catalogue of Microorganisms (GCM) 10K type strain sequencing project: providing services to taxonomists for standard genome sequencing and annotation.</title>
        <authorList>
            <consortium name="The Broad Institute Genomics Platform"/>
            <consortium name="The Broad Institute Genome Sequencing Center for Infectious Disease"/>
            <person name="Wu L."/>
            <person name="Ma J."/>
        </authorList>
    </citation>
    <scope>NUCLEOTIDE SEQUENCE [LARGE SCALE GENOMIC DNA]</scope>
    <source>
        <strain evidence="1 2">JCM 4565</strain>
    </source>
</reference>
<name>A0ABN0XGL8_9ACTN</name>
<accession>A0ABN0XGL8</accession>
<comment type="caution">
    <text evidence="1">The sequence shown here is derived from an EMBL/GenBank/DDBJ whole genome shotgun (WGS) entry which is preliminary data.</text>
</comment>
<organism evidence="1 2">
    <name type="scientific">Streptomyces blastmyceticus</name>
    <dbReference type="NCBI Taxonomy" id="68180"/>
    <lineage>
        <taxon>Bacteria</taxon>
        <taxon>Bacillati</taxon>
        <taxon>Actinomycetota</taxon>
        <taxon>Actinomycetes</taxon>
        <taxon>Kitasatosporales</taxon>
        <taxon>Streptomycetaceae</taxon>
        <taxon>Streptomyces</taxon>
    </lineage>
</organism>
<gene>
    <name evidence="1" type="ORF">GCM10010319_46160</name>
</gene>
<proteinExistence type="predicted"/>